<dbReference type="AlphaFoldDB" id="A0A379GA44"/>
<dbReference type="Proteomes" id="UP000254235">
    <property type="component" value="Unassembled WGS sequence"/>
</dbReference>
<protein>
    <submittedName>
        <fullName evidence="1">Uncharacterized protein</fullName>
    </submittedName>
</protein>
<sequence length="90" mass="10553">MQKGGFCVAKTTLLPRKNRVFQMPNNELCKALIQKQLHREHIYEKHLYQFQYSYKSKTKCREAVRYKQLPSFGNTIVGLKVFASSKSIRA</sequence>
<name>A0A379GA44_9BACT</name>
<accession>A0A379GA44</accession>
<proteinExistence type="predicted"/>
<dbReference type="EMBL" id="UGTP01000004">
    <property type="protein sequence ID" value="SUC37847.1"/>
    <property type="molecule type" value="Genomic_DNA"/>
</dbReference>
<evidence type="ECO:0000313" key="2">
    <source>
        <dbReference type="Proteomes" id="UP000254235"/>
    </source>
</evidence>
<evidence type="ECO:0000313" key="1">
    <source>
        <dbReference type="EMBL" id="SUC37847.1"/>
    </source>
</evidence>
<gene>
    <name evidence="1" type="ORF">NCTC13043_02345</name>
</gene>
<organism evidence="1 2">
    <name type="scientific">Prevotella pallens</name>
    <dbReference type="NCBI Taxonomy" id="60133"/>
    <lineage>
        <taxon>Bacteria</taxon>
        <taxon>Pseudomonadati</taxon>
        <taxon>Bacteroidota</taxon>
        <taxon>Bacteroidia</taxon>
        <taxon>Bacteroidales</taxon>
        <taxon>Prevotellaceae</taxon>
        <taxon>Prevotella</taxon>
    </lineage>
</organism>
<reference evidence="1 2" key="1">
    <citation type="submission" date="2018-06" db="EMBL/GenBank/DDBJ databases">
        <authorList>
            <consortium name="Pathogen Informatics"/>
            <person name="Doyle S."/>
        </authorList>
    </citation>
    <scope>NUCLEOTIDE SEQUENCE [LARGE SCALE GENOMIC DNA]</scope>
    <source>
        <strain evidence="1 2">NCTC13043</strain>
    </source>
</reference>